<comment type="subcellular location">
    <subcellularLocation>
        <location evidence="2">Cell outer membrane</location>
    </subcellularLocation>
    <subcellularLocation>
        <location evidence="1">Cell surface</location>
    </subcellularLocation>
</comment>
<evidence type="ECO:0000256" key="1">
    <source>
        <dbReference type="ARBA" id="ARBA00004241"/>
    </source>
</evidence>
<dbReference type="GO" id="GO:0009986">
    <property type="term" value="C:cell surface"/>
    <property type="evidence" value="ECO:0007669"/>
    <property type="project" value="UniProtKB-SubCell"/>
</dbReference>
<evidence type="ECO:0000256" key="5">
    <source>
        <dbReference type="ARBA" id="ARBA00022729"/>
    </source>
</evidence>
<keyword evidence="7" id="KW-0998">Cell outer membrane</keyword>
<proteinExistence type="predicted"/>
<accession>A5UEX4</accession>
<dbReference type="Proteomes" id="UP000001990">
    <property type="component" value="Chromosome"/>
</dbReference>
<protein>
    <recommendedName>
        <fullName evidence="8">Trimeric autotransporter adhesin YadA-like C-terminal membrane anchor domain-containing protein</fullName>
    </recommendedName>
</protein>
<name>A5UEX4_HAEIG</name>
<reference evidence="9 10" key="1">
    <citation type="journal article" date="2007" name="Genome Biol.">
        <title>Characterization and modeling of the Haemophilus influenzae core and supragenomes based on the complete genomic sequences of Rd and 12 clinical nontypeable strains.</title>
        <authorList>
            <person name="Hogg J.S."/>
            <person name="Hu F.Z."/>
            <person name="Janto B."/>
            <person name="Boissy R."/>
            <person name="Hayes J."/>
            <person name="Keefe R."/>
            <person name="Post J.C."/>
            <person name="Ehrlich G.D."/>
        </authorList>
    </citation>
    <scope>NUCLEOTIDE SEQUENCE [LARGE SCALE GENOMIC DNA]</scope>
    <source>
        <strain evidence="9 10">PittGG</strain>
    </source>
</reference>
<keyword evidence="6" id="KW-0472">Membrane</keyword>
<keyword evidence="3" id="KW-1134">Transmembrane beta strand</keyword>
<dbReference type="EMBL" id="CP000672">
    <property type="protein sequence ID" value="ABQ99329.1"/>
    <property type="molecule type" value="Genomic_DNA"/>
</dbReference>
<dbReference type="InterPro" id="IPR005594">
    <property type="entry name" value="YadA_C"/>
</dbReference>
<dbReference type="Pfam" id="PF03895">
    <property type="entry name" value="YadA_anchor"/>
    <property type="match status" value="1"/>
</dbReference>
<dbReference type="HOGENOM" id="CLU_3184324_0_0_6"/>
<organism evidence="9 10">
    <name type="scientific">Haemophilus influenzae (strain PittGG)</name>
    <dbReference type="NCBI Taxonomy" id="374931"/>
    <lineage>
        <taxon>Bacteria</taxon>
        <taxon>Pseudomonadati</taxon>
        <taxon>Pseudomonadota</taxon>
        <taxon>Gammaproteobacteria</taxon>
        <taxon>Pasteurellales</taxon>
        <taxon>Pasteurellaceae</taxon>
        <taxon>Haemophilus</taxon>
    </lineage>
</organism>
<evidence type="ECO:0000313" key="10">
    <source>
        <dbReference type="Proteomes" id="UP000001990"/>
    </source>
</evidence>
<dbReference type="Gene3D" id="3.30.1300.30">
    <property type="entry name" value="GSPII I/J protein-like"/>
    <property type="match status" value="1"/>
</dbReference>
<evidence type="ECO:0000259" key="8">
    <source>
        <dbReference type="Pfam" id="PF03895"/>
    </source>
</evidence>
<dbReference type="KEGG" id="hiq:CGSHiGG_01170"/>
<dbReference type="InterPro" id="IPR045584">
    <property type="entry name" value="Pilin-like"/>
</dbReference>
<keyword evidence="4" id="KW-0812">Transmembrane</keyword>
<dbReference type="GO" id="GO:0009279">
    <property type="term" value="C:cell outer membrane"/>
    <property type="evidence" value="ECO:0007669"/>
    <property type="project" value="UniProtKB-SubCell"/>
</dbReference>
<keyword evidence="5" id="KW-0732">Signal</keyword>
<evidence type="ECO:0000313" key="9">
    <source>
        <dbReference type="EMBL" id="ABQ99329.1"/>
    </source>
</evidence>
<evidence type="ECO:0000256" key="3">
    <source>
        <dbReference type="ARBA" id="ARBA00022452"/>
    </source>
</evidence>
<feature type="domain" description="Trimeric autotransporter adhesin YadA-like C-terminal membrane anchor" evidence="8">
    <location>
        <begin position="3"/>
        <end position="40"/>
    </location>
</feature>
<dbReference type="SUPFAM" id="SSF54523">
    <property type="entry name" value="Pili subunits"/>
    <property type="match status" value="1"/>
</dbReference>
<sequence>MVGKASFSAAVGGYGSCNAMAIGVGYTLKANIKLKSGINYSFLKHLIFS</sequence>
<evidence type="ECO:0000256" key="2">
    <source>
        <dbReference type="ARBA" id="ARBA00004442"/>
    </source>
</evidence>
<evidence type="ECO:0000256" key="6">
    <source>
        <dbReference type="ARBA" id="ARBA00023136"/>
    </source>
</evidence>
<dbReference type="AlphaFoldDB" id="A5UEX4"/>
<gene>
    <name evidence="9" type="ordered locus">CGSHiGG_01170</name>
</gene>
<evidence type="ECO:0000256" key="7">
    <source>
        <dbReference type="ARBA" id="ARBA00023237"/>
    </source>
</evidence>
<evidence type="ECO:0000256" key="4">
    <source>
        <dbReference type="ARBA" id="ARBA00022692"/>
    </source>
</evidence>